<reference evidence="1" key="1">
    <citation type="submission" date="2021-05" db="EMBL/GenBank/DDBJ databases">
        <authorList>
            <person name="Alioto T."/>
            <person name="Alioto T."/>
            <person name="Gomez Garrido J."/>
        </authorList>
    </citation>
    <scope>NUCLEOTIDE SEQUENCE</scope>
</reference>
<evidence type="ECO:0000313" key="1">
    <source>
        <dbReference type="EMBL" id="CAG6474515.1"/>
    </source>
</evidence>
<protein>
    <submittedName>
        <fullName evidence="1">(northern house mosquito) hypothetical protein</fullName>
    </submittedName>
</protein>
<name>A0A8D8BG38_CULPI</name>
<accession>A0A8D8BG38</accession>
<sequence length="158" mass="16709">MDALLAEGVLRAVRPPVLLYADLRPGHAACASTAVRRWGFAEFGRDGGQVLDSLQHGGGRVVGRGSADRVPNVPVFVLGFDRHAADVADRYLLDGKYRDRRVPGLLRGHVYAVYVRWVGLAEGADHTRRRAGLVGTGRSSGCGASSGGCGTRCRASGP</sequence>
<organism evidence="1">
    <name type="scientific">Culex pipiens</name>
    <name type="common">House mosquito</name>
    <dbReference type="NCBI Taxonomy" id="7175"/>
    <lineage>
        <taxon>Eukaryota</taxon>
        <taxon>Metazoa</taxon>
        <taxon>Ecdysozoa</taxon>
        <taxon>Arthropoda</taxon>
        <taxon>Hexapoda</taxon>
        <taxon>Insecta</taxon>
        <taxon>Pterygota</taxon>
        <taxon>Neoptera</taxon>
        <taxon>Endopterygota</taxon>
        <taxon>Diptera</taxon>
        <taxon>Nematocera</taxon>
        <taxon>Culicoidea</taxon>
        <taxon>Culicidae</taxon>
        <taxon>Culicinae</taxon>
        <taxon>Culicini</taxon>
        <taxon>Culex</taxon>
        <taxon>Culex</taxon>
    </lineage>
</organism>
<dbReference type="AlphaFoldDB" id="A0A8D8BG38"/>
<dbReference type="EMBL" id="HBUE01074886">
    <property type="protein sequence ID" value="CAG6474515.1"/>
    <property type="molecule type" value="Transcribed_RNA"/>
</dbReference>
<proteinExistence type="predicted"/>